<feature type="domain" description="Trimeric autotransporter adhesin YadA-like head" evidence="13">
    <location>
        <begin position="1883"/>
        <end position="1909"/>
    </location>
</feature>
<feature type="domain" description="Trimeric autotransporter adhesin YadA-like C-terminal membrane anchor" evidence="12">
    <location>
        <begin position="2496"/>
        <end position="2556"/>
    </location>
</feature>
<feature type="domain" description="Trimeric autotransporter adhesin YadA-like stalk" evidence="14">
    <location>
        <begin position="2256"/>
        <end position="2290"/>
    </location>
</feature>
<dbReference type="GO" id="GO:0009279">
    <property type="term" value="C:cell outer membrane"/>
    <property type="evidence" value="ECO:0007669"/>
    <property type="project" value="UniProtKB-SubCell"/>
</dbReference>
<dbReference type="InterPro" id="IPR005594">
    <property type="entry name" value="YadA_C"/>
</dbReference>
<name>A0A4Y5Z6C0_9GAMM</name>
<comment type="subcellular location">
    <subcellularLocation>
        <location evidence="2">Cell outer membrane</location>
    </subcellularLocation>
    <subcellularLocation>
        <location evidence="1">Cell surface</location>
    </subcellularLocation>
</comment>
<dbReference type="Pfam" id="PF05662">
    <property type="entry name" value="YadA_stalk"/>
    <property type="match status" value="19"/>
</dbReference>
<feature type="domain" description="Trimeric autotransporter adhesin YadA-like head" evidence="13">
    <location>
        <begin position="803"/>
        <end position="829"/>
    </location>
</feature>
<dbReference type="Gene3D" id="3.30.1300.30">
    <property type="entry name" value="GSPII I/J protein-like"/>
    <property type="match status" value="1"/>
</dbReference>
<evidence type="ECO:0000313" key="15">
    <source>
        <dbReference type="EMBL" id="QDE40089.1"/>
    </source>
</evidence>
<feature type="domain" description="Trimeric autotransporter adhesin YadA-like stalk" evidence="14">
    <location>
        <begin position="1940"/>
        <end position="1972"/>
    </location>
</feature>
<dbReference type="GO" id="GO:0015031">
    <property type="term" value="P:protein transport"/>
    <property type="evidence" value="ECO:0007669"/>
    <property type="project" value="UniProtKB-KW"/>
</dbReference>
<proteinExistence type="inferred from homology"/>
<feature type="domain" description="Trimeric autotransporter adhesin YadA-like stalk" evidence="14">
    <location>
        <begin position="2001"/>
        <end position="2034"/>
    </location>
</feature>
<feature type="domain" description="Trimeric autotransporter adhesin YadA-like stalk" evidence="14">
    <location>
        <begin position="860"/>
        <end position="892"/>
    </location>
</feature>
<keyword evidence="10" id="KW-0998">Cell outer membrane</keyword>
<evidence type="ECO:0000256" key="11">
    <source>
        <dbReference type="SAM" id="MobiDB-lite"/>
    </source>
</evidence>
<feature type="domain" description="Trimeric autotransporter adhesin YadA-like stalk" evidence="14">
    <location>
        <begin position="408"/>
        <end position="436"/>
    </location>
</feature>
<evidence type="ECO:0000256" key="1">
    <source>
        <dbReference type="ARBA" id="ARBA00004241"/>
    </source>
</evidence>
<evidence type="ECO:0008006" key="17">
    <source>
        <dbReference type="Google" id="ProtNLM"/>
    </source>
</evidence>
<gene>
    <name evidence="15" type="ORF">FIV34_13110</name>
</gene>
<feature type="domain" description="Trimeric autotransporter adhesin YadA-like head" evidence="13">
    <location>
        <begin position="2142"/>
        <end position="2166"/>
    </location>
</feature>
<organism evidence="15 16">
    <name type="scientific">Luteibacter pinisoli</name>
    <dbReference type="NCBI Taxonomy" id="2589080"/>
    <lineage>
        <taxon>Bacteria</taxon>
        <taxon>Pseudomonadati</taxon>
        <taxon>Pseudomonadota</taxon>
        <taxon>Gammaproteobacteria</taxon>
        <taxon>Lysobacterales</taxon>
        <taxon>Rhodanobacteraceae</taxon>
        <taxon>Luteibacter</taxon>
    </lineage>
</organism>
<keyword evidence="6" id="KW-0812">Transmembrane</keyword>
<evidence type="ECO:0000256" key="10">
    <source>
        <dbReference type="ARBA" id="ARBA00023237"/>
    </source>
</evidence>
<feature type="domain" description="Trimeric autotransporter adhesin YadA-like stalk" evidence="14">
    <location>
        <begin position="1266"/>
        <end position="1294"/>
    </location>
</feature>
<evidence type="ECO:0000256" key="3">
    <source>
        <dbReference type="ARBA" id="ARBA00005848"/>
    </source>
</evidence>
<dbReference type="OrthoDB" id="1631723at2"/>
<evidence type="ECO:0000256" key="2">
    <source>
        <dbReference type="ARBA" id="ARBA00004442"/>
    </source>
</evidence>
<feature type="domain" description="Trimeric autotransporter adhesin YadA-like stalk" evidence="14">
    <location>
        <begin position="1324"/>
        <end position="1364"/>
    </location>
</feature>
<evidence type="ECO:0000259" key="13">
    <source>
        <dbReference type="Pfam" id="PF05658"/>
    </source>
</evidence>
<dbReference type="Gene3D" id="2.60.40.4050">
    <property type="match status" value="2"/>
</dbReference>
<feature type="domain" description="Trimeric autotransporter adhesin YadA-like stalk" evidence="14">
    <location>
        <begin position="2199"/>
        <end position="2229"/>
    </location>
</feature>
<evidence type="ECO:0000313" key="16">
    <source>
        <dbReference type="Proteomes" id="UP000316093"/>
    </source>
</evidence>
<dbReference type="Gene3D" id="6.10.250.2040">
    <property type="match status" value="3"/>
</dbReference>
<feature type="compositionally biased region" description="Low complexity" evidence="11">
    <location>
        <begin position="64"/>
        <end position="79"/>
    </location>
</feature>
<comment type="similarity">
    <text evidence="3">Belongs to the autotransporter-2 (AT-2) (TC 1.B.40) family.</text>
</comment>
<feature type="domain" description="Trimeric autotransporter adhesin YadA-like stalk" evidence="14">
    <location>
        <begin position="1085"/>
        <end position="1113"/>
    </location>
</feature>
<feature type="domain" description="Trimeric autotransporter adhesin YadA-like stalk" evidence="14">
    <location>
        <begin position="1774"/>
        <end position="1812"/>
    </location>
</feature>
<dbReference type="Pfam" id="PF03895">
    <property type="entry name" value="YadA_anchor"/>
    <property type="match status" value="1"/>
</dbReference>
<keyword evidence="9" id="KW-0472">Membrane</keyword>
<dbReference type="InterPro" id="IPR011049">
    <property type="entry name" value="Serralysin-like_metalloprot_C"/>
</dbReference>
<evidence type="ECO:0000256" key="9">
    <source>
        <dbReference type="ARBA" id="ARBA00023136"/>
    </source>
</evidence>
<dbReference type="SUPFAM" id="SSF101967">
    <property type="entry name" value="Adhesin YadA, collagen-binding domain"/>
    <property type="match status" value="11"/>
</dbReference>
<keyword evidence="16" id="KW-1185">Reference proteome</keyword>
<dbReference type="GO" id="GO:0009986">
    <property type="term" value="C:cell surface"/>
    <property type="evidence" value="ECO:0007669"/>
    <property type="project" value="UniProtKB-SubCell"/>
</dbReference>
<protein>
    <recommendedName>
        <fullName evidence="17">Hemagglutinin</fullName>
    </recommendedName>
</protein>
<keyword evidence="4" id="KW-0813">Transport</keyword>
<feature type="region of interest" description="Disordered" evidence="11">
    <location>
        <begin position="45"/>
        <end position="79"/>
    </location>
</feature>
<feature type="domain" description="Trimeric autotransporter adhesin YadA-like stalk" evidence="14">
    <location>
        <begin position="2435"/>
        <end position="2472"/>
    </location>
</feature>
<dbReference type="InterPro" id="IPR008640">
    <property type="entry name" value="Adhesin_Head_dom"/>
</dbReference>
<keyword evidence="5" id="KW-1134">Transmembrane beta strand</keyword>
<dbReference type="InterPro" id="IPR008635">
    <property type="entry name" value="Coiled_stalk_dom"/>
</dbReference>
<feature type="domain" description="Trimeric autotransporter adhesin YadA-like head" evidence="13">
    <location>
        <begin position="578"/>
        <end position="604"/>
    </location>
</feature>
<feature type="domain" description="Trimeric autotransporter adhesin YadA-like head" evidence="13">
    <location>
        <begin position="1207"/>
        <end position="1233"/>
    </location>
</feature>
<feature type="domain" description="Trimeric autotransporter adhesin YadA-like head" evidence="13">
    <location>
        <begin position="1661"/>
        <end position="1683"/>
    </location>
</feature>
<feature type="domain" description="Trimeric autotransporter adhesin YadA-like stalk" evidence="14">
    <location>
        <begin position="1488"/>
        <end position="1517"/>
    </location>
</feature>
<feature type="domain" description="Trimeric autotransporter adhesin YadA-like stalk" evidence="14">
    <location>
        <begin position="2382"/>
        <end position="2422"/>
    </location>
</feature>
<feature type="domain" description="Trimeric autotransporter adhesin YadA-like stalk" evidence="14">
    <location>
        <begin position="922"/>
        <end position="960"/>
    </location>
</feature>
<feature type="domain" description="Trimeric autotransporter adhesin YadA-like stalk" evidence="14">
    <location>
        <begin position="697"/>
        <end position="729"/>
    </location>
</feature>
<evidence type="ECO:0000259" key="14">
    <source>
        <dbReference type="Pfam" id="PF05662"/>
    </source>
</evidence>
<dbReference type="EMBL" id="CP041046">
    <property type="protein sequence ID" value="QDE40089.1"/>
    <property type="molecule type" value="Genomic_DNA"/>
</dbReference>
<dbReference type="RefSeq" id="WP_139983468.1">
    <property type="nucleotide sequence ID" value="NZ_CP041046.1"/>
</dbReference>
<evidence type="ECO:0000256" key="6">
    <source>
        <dbReference type="ARBA" id="ARBA00022692"/>
    </source>
</evidence>
<feature type="domain" description="Trimeric autotransporter adhesin YadA-like stalk" evidence="14">
    <location>
        <begin position="635"/>
        <end position="667"/>
    </location>
</feature>
<dbReference type="SUPFAM" id="SSF54523">
    <property type="entry name" value="Pili subunits"/>
    <property type="match status" value="1"/>
</dbReference>
<feature type="compositionally biased region" description="Low complexity" evidence="11">
    <location>
        <begin position="45"/>
        <end position="55"/>
    </location>
</feature>
<dbReference type="Pfam" id="PF05658">
    <property type="entry name" value="YadA_head"/>
    <property type="match status" value="10"/>
</dbReference>
<feature type="domain" description="Trimeric autotransporter adhesin YadA-like head" evidence="13">
    <location>
        <begin position="2112"/>
        <end position="2138"/>
    </location>
</feature>
<feature type="domain" description="Trimeric autotransporter adhesin YadA-like head" evidence="13">
    <location>
        <begin position="1431"/>
        <end position="1457"/>
    </location>
</feature>
<keyword evidence="8" id="KW-0653">Protein transport</keyword>
<evidence type="ECO:0000256" key="5">
    <source>
        <dbReference type="ARBA" id="ARBA00022452"/>
    </source>
</evidence>
<dbReference type="Gene3D" id="2.150.10.10">
    <property type="entry name" value="Serralysin-like metalloprotease, C-terminal"/>
    <property type="match status" value="13"/>
</dbReference>
<feature type="domain" description="Trimeric autotransporter adhesin YadA-like stalk" evidence="14">
    <location>
        <begin position="1714"/>
        <end position="1743"/>
    </location>
</feature>
<dbReference type="KEGG" id="lpy:FIV34_13110"/>
<dbReference type="Gene3D" id="1.20.5.170">
    <property type="match status" value="2"/>
</dbReference>
<dbReference type="Proteomes" id="UP000316093">
    <property type="component" value="Chromosome"/>
</dbReference>
<feature type="domain" description="Trimeric autotransporter adhesin YadA-like head" evidence="13">
    <location>
        <begin position="2338"/>
        <end position="2364"/>
    </location>
</feature>
<accession>A0A4Y5Z6C0</accession>
<evidence type="ECO:0000259" key="12">
    <source>
        <dbReference type="Pfam" id="PF03895"/>
    </source>
</evidence>
<keyword evidence="7" id="KW-0732">Signal</keyword>
<evidence type="ECO:0000256" key="7">
    <source>
        <dbReference type="ARBA" id="ARBA00022729"/>
    </source>
</evidence>
<feature type="domain" description="Trimeric autotransporter adhesin YadA-like stalk" evidence="14">
    <location>
        <begin position="1550"/>
        <end position="1584"/>
    </location>
</feature>
<evidence type="ECO:0000256" key="4">
    <source>
        <dbReference type="ARBA" id="ARBA00022448"/>
    </source>
</evidence>
<feature type="domain" description="Trimeric autotransporter adhesin YadA-like stalk" evidence="14">
    <location>
        <begin position="471"/>
        <end position="511"/>
    </location>
</feature>
<reference evidence="15 16" key="1">
    <citation type="submission" date="2019-06" db="EMBL/GenBank/DDBJ databases">
        <title>A complete genome sequence for Luteibacter pinisoli MAH-14.</title>
        <authorList>
            <person name="Baltrus D.A."/>
        </authorList>
    </citation>
    <scope>NUCLEOTIDE SEQUENCE [LARGE SCALE GENOMIC DNA]</scope>
    <source>
        <strain evidence="15 16">MAH-14</strain>
    </source>
</reference>
<dbReference type="InterPro" id="IPR045584">
    <property type="entry name" value="Pilin-like"/>
</dbReference>
<sequence length="2556" mass="244045">MAALVFLTGGLAAQDARQTAPAPSPGATVAAEPAPAVVAATVAVPTKKKTSTATDDSTDDDETASTSTSTESTSATSGTSTLATFSSLGATVSTRAAFTSTPFLAAAAPASLSVQPMLIAPGDPRYPLPAEPNRAGLILGTGGLVGSVGGALSPTLTSLLNPNSNYLSSGALNLASVNVTGTFSSLGIGGLNLVNLTPLTTTINGTVLGQNNHLTLLGGVTSDSYITNINRGTDGFASNGLGGILLPGGSPAWSNDCASLLGIPLAHCWAVNPAQDNQVLVGDKATANGSQEVVIGRGASHTLPAEDANTVFPGSGRNDPNNPSGVPTNNYATRKGNSVVVGDSASGTANAQTIVGANATSNQVNSVVLGNGSVGDRAGAAGYVPFGLAAAQNSVGAVSVGGTGAERQITHVAAGSDNYDAVNVLQLKGATAQLSALSLLSVTYDADGNGLPTNSLTLRGAGVGTGSVGLHNLGAGSLAAGSLDAVNGTQLNTTNQAVAAYFGGTTTVSAAGVFTAPTFNAPAISSAGVVTPGTVNNASAAFTTLGTSVTNLNTRIDTLGTTGLAYLKVNSTGAASVATGVDAVALGAGAVASHGNSVALGAGSVTSVGAQTGYTAIGVAAPQTSLGEVAVGTRKITGLAAGSAPADAVNVAQLTGVNNSVTALGRLAVQYDADGSGNRTNHVTLGTVGTGTVGLGNLAAGTVTAGSADAINGAQLSRTNQAVAAYFGGGVVADATGTFTGPTFNTPLIDTAGNVSVGAAVNVAGAFTNVGTSLTSINTRINSLGTTGLPYLKINSTGAASSATGLDAIALGAGASATNANSIALGAGSVTSVGAQAGYTAIGVAGAQTSTGEIAVGTRKITGLAAGSAAGDAVNVAQLTGVSSSVGALGRLAVQYDNDGAGNPLGHVTLGGTGSPAVGLGNVAAGATTAGSLDAINGSQLFTSNASLAAMLGAGASFNGTVFRPPQYLLNAVNVGGSTSPVLATDVGAAFVSVDTSLGNLNARVNALNLGNTFLAVNSAGAPAVAGGAESVALGSGASAPNANSVALGAGSTTAVGARTGYTPYGLAGTRSSVGEVNVGNRTVAGVAAGVAANEAVNVEQLATVNAAVGGTLAAWSGGGAVYNPATGTVTAPTYSLVSVSASGTTPGTDYHSAADAFASLNGSLVNINNRLAAVGVGSAYVAVNSTGAGANAGGAESVAVGGGSVAAGNNSVALGSGASAPAANSVALGNGSVAATGAQVGYAAYGLAAPQTSSGEVNVGNRTLSGVAAGAADNDAVNVQQLRTVSGDVGSLGQIAVRYDDAGNGLPTNSITLTGAGTGRVGIHNMADGSLASASSDAVTGGQLNTAYTALASSLGGGAAFNGTAFVAPTYALSTVDASGTVGAATFTDAGSAAGSNNASILNVNARLSAIAASGTNYVKVNSTGAAASATGADSVAIGPGAVSSFDNSVAIGAGAATTVGAEASYTGYGLAAPQTSAGEVNLGNRKVTGVAAGTLDTDAANIEQLRAVSGDVGSIGRVAVRYDVDGAGNPLNRVSLVGDGLGGPVAMTNVAAGSTAAGSLDAVNGGQVAQANQAVASALGGGAGIDAVGHLVAPSYTLPTVAADGTAGVSTSGDVGTALASLGGSVNNVNTQVSNLYTTGSKYFQANSSGAAATVGAGDAVAIGPGASAIHANSVALGANSTTTVGARANYAAIGLVPTQNSLGEVNIGSRQLTGVAAGSQDADAVNVAQLRGVSQSVGQLGALSVRYDDAGDGTPLNSVTLAGAGGGPVAIHNLATGSISLTSTDAVNGGQIFATRAATAQVLGGGASVDPTTGALNAPTYAITQVAVDGSTSQSNQNTVGAAFTAADNSLSNLNTRVQGIYDTGVKYVRINSTGPQSSAAGADSVALGSSADASANNSVALGANSVAALGSQANYAAYGLATPQNSDGEVNVGNRQVTGVAAGSADHDAVNVSQLRAVDQAVRDTASGAVAYDTDAGGNRLAHVTLGGVGAGTAVGIGNLANGVLSAGSRDAVAGGQLYSAGVSVASLFGGGVVFDPLTATFTAPSFALRTVQADGTVTLPGSYGDAGTAMASLDTSIVNLNQRVSALGAGFISPYMDVDSTAAAAQATGSDSTAMGGAAEATGEGASAIGGSARALAVRALAMGNGSLATTDGAVAIGSNAVADRTGTGTEAFTGLAVPAQGVVSVGSSGNERQITNVAGGTEDTDAVNLRQLRAVSTQVGDLGASAVTYDDPTHRVATLNRNGVSVRMANLAAGAVAQASTDAINGGQMWAWTQDASNSYSNLALYNAVQALQAGGGGTGNNAALAVNNTNNAPAAVAAGNNTLATGVGSSASGTNSTALGNGAQATADNAVAVGSGSVADRANTVSVGATGAERQVTNVAAGTRDTDAANVSQVNAVRASSVQYATLADGSPDYSNLTVGAAGTPATIHNVSAGVATTDAANVGQLNQVADWSRSYTDAKVNAVSREIQQSTNRASAGVASAMAMAGLPQATTPGRNMAAVAGGTFRGESSIAVGISTVTDSGGWIYKASGTANSRGDAGFSVGAGMEW</sequence>
<feature type="domain" description="Trimeric autotransporter adhesin YadA-like head" evidence="13">
    <location>
        <begin position="1026"/>
        <end position="1052"/>
    </location>
</feature>
<evidence type="ECO:0000256" key="8">
    <source>
        <dbReference type="ARBA" id="ARBA00022927"/>
    </source>
</evidence>